<dbReference type="GO" id="GO:0030288">
    <property type="term" value="C:outer membrane-bounded periplasmic space"/>
    <property type="evidence" value="ECO:0007669"/>
    <property type="project" value="InterPro"/>
</dbReference>
<dbReference type="NCBIfam" id="TIGR01352">
    <property type="entry name" value="tonB_Cterm"/>
    <property type="match status" value="1"/>
</dbReference>
<keyword evidence="6 10" id="KW-0812">Transmembrane</keyword>
<dbReference type="PANTHER" id="PTHR33446">
    <property type="entry name" value="PROTEIN TONB-RELATED"/>
    <property type="match status" value="1"/>
</dbReference>
<accession>A0A1H5X7K8</accession>
<name>A0A1H5X7K8_9BACT</name>
<evidence type="ECO:0000256" key="5">
    <source>
        <dbReference type="ARBA" id="ARBA00022519"/>
    </source>
</evidence>
<evidence type="ECO:0000313" key="13">
    <source>
        <dbReference type="Proteomes" id="UP000236736"/>
    </source>
</evidence>
<comment type="similarity">
    <text evidence="2">Belongs to the TonB family.</text>
</comment>
<keyword evidence="4" id="KW-1003">Cell membrane</keyword>
<dbReference type="GO" id="GO:0098797">
    <property type="term" value="C:plasma membrane protein complex"/>
    <property type="evidence" value="ECO:0007669"/>
    <property type="project" value="TreeGrafter"/>
</dbReference>
<gene>
    <name evidence="12" type="ORF">SAMN03080598_02388</name>
</gene>
<evidence type="ECO:0000256" key="8">
    <source>
        <dbReference type="ARBA" id="ARBA00022989"/>
    </source>
</evidence>
<dbReference type="GO" id="GO:0015031">
    <property type="term" value="P:protein transport"/>
    <property type="evidence" value="ECO:0007669"/>
    <property type="project" value="UniProtKB-KW"/>
</dbReference>
<dbReference type="STRING" id="1120964.GCA_001313265_02013"/>
<dbReference type="EMBL" id="FNVR01000012">
    <property type="protein sequence ID" value="SEG07380.1"/>
    <property type="molecule type" value="Genomic_DNA"/>
</dbReference>
<protein>
    <submittedName>
        <fullName evidence="12">Protein TonB</fullName>
    </submittedName>
</protein>
<evidence type="ECO:0000256" key="3">
    <source>
        <dbReference type="ARBA" id="ARBA00022448"/>
    </source>
</evidence>
<dbReference type="PANTHER" id="PTHR33446:SF2">
    <property type="entry name" value="PROTEIN TONB"/>
    <property type="match status" value="1"/>
</dbReference>
<dbReference type="PROSITE" id="PS52015">
    <property type="entry name" value="TONB_CTD"/>
    <property type="match status" value="1"/>
</dbReference>
<keyword evidence="9 10" id="KW-0472">Membrane</keyword>
<keyword evidence="3" id="KW-0813">Transport</keyword>
<dbReference type="InterPro" id="IPR051045">
    <property type="entry name" value="TonB-dependent_transducer"/>
</dbReference>
<keyword evidence="5" id="KW-0997">Cell inner membrane</keyword>
<dbReference type="Gene3D" id="3.30.1150.10">
    <property type="match status" value="1"/>
</dbReference>
<dbReference type="InterPro" id="IPR006260">
    <property type="entry name" value="TonB/TolA_C"/>
</dbReference>
<comment type="subcellular location">
    <subcellularLocation>
        <location evidence="1">Cell inner membrane</location>
        <topology evidence="1">Single-pass membrane protein</topology>
        <orientation evidence="1">Periplasmic side</orientation>
    </subcellularLocation>
</comment>
<dbReference type="GO" id="GO:0055085">
    <property type="term" value="P:transmembrane transport"/>
    <property type="evidence" value="ECO:0007669"/>
    <property type="project" value="InterPro"/>
</dbReference>
<dbReference type="RefSeq" id="WP_103925044.1">
    <property type="nucleotide sequence ID" value="NZ_FNVR01000012.1"/>
</dbReference>
<evidence type="ECO:0000256" key="9">
    <source>
        <dbReference type="ARBA" id="ARBA00023136"/>
    </source>
</evidence>
<evidence type="ECO:0000256" key="2">
    <source>
        <dbReference type="ARBA" id="ARBA00006555"/>
    </source>
</evidence>
<keyword evidence="8 10" id="KW-1133">Transmembrane helix</keyword>
<organism evidence="12 13">
    <name type="scientific">Algoriphagus boritolerans DSM 17298 = JCM 18970</name>
    <dbReference type="NCBI Taxonomy" id="1120964"/>
    <lineage>
        <taxon>Bacteria</taxon>
        <taxon>Pseudomonadati</taxon>
        <taxon>Bacteroidota</taxon>
        <taxon>Cytophagia</taxon>
        <taxon>Cytophagales</taxon>
        <taxon>Cyclobacteriaceae</taxon>
        <taxon>Algoriphagus</taxon>
    </lineage>
</organism>
<feature type="transmembrane region" description="Helical" evidence="10">
    <location>
        <begin position="14"/>
        <end position="34"/>
    </location>
</feature>
<dbReference type="Pfam" id="PF03544">
    <property type="entry name" value="TonB_C"/>
    <property type="match status" value="1"/>
</dbReference>
<dbReference type="OrthoDB" id="9812355at2"/>
<keyword evidence="7" id="KW-0653">Protein transport</keyword>
<dbReference type="GO" id="GO:0031992">
    <property type="term" value="F:energy transducer activity"/>
    <property type="evidence" value="ECO:0007669"/>
    <property type="project" value="InterPro"/>
</dbReference>
<dbReference type="InterPro" id="IPR003538">
    <property type="entry name" value="TonB"/>
</dbReference>
<dbReference type="InterPro" id="IPR037682">
    <property type="entry name" value="TonB_C"/>
</dbReference>
<dbReference type="Proteomes" id="UP000236736">
    <property type="component" value="Unassembled WGS sequence"/>
</dbReference>
<evidence type="ECO:0000256" key="4">
    <source>
        <dbReference type="ARBA" id="ARBA00022475"/>
    </source>
</evidence>
<proteinExistence type="inferred from homology"/>
<dbReference type="AlphaFoldDB" id="A0A1H5X7K8"/>
<keyword evidence="13" id="KW-1185">Reference proteome</keyword>
<feature type="domain" description="TonB C-terminal" evidence="11">
    <location>
        <begin position="132"/>
        <end position="222"/>
    </location>
</feature>
<dbReference type="GO" id="GO:0015891">
    <property type="term" value="P:siderophore transport"/>
    <property type="evidence" value="ECO:0007669"/>
    <property type="project" value="InterPro"/>
</dbReference>
<evidence type="ECO:0000259" key="11">
    <source>
        <dbReference type="PROSITE" id="PS52015"/>
    </source>
</evidence>
<reference evidence="13" key="1">
    <citation type="submission" date="2016-10" db="EMBL/GenBank/DDBJ databases">
        <authorList>
            <person name="Varghese N."/>
            <person name="Submissions S."/>
        </authorList>
    </citation>
    <scope>NUCLEOTIDE SEQUENCE [LARGE SCALE GENOMIC DNA]</scope>
    <source>
        <strain evidence="13">DSM 17298</strain>
    </source>
</reference>
<dbReference type="SUPFAM" id="SSF74653">
    <property type="entry name" value="TolA/TonB C-terminal domain"/>
    <property type="match status" value="1"/>
</dbReference>
<evidence type="ECO:0000256" key="6">
    <source>
        <dbReference type="ARBA" id="ARBA00022692"/>
    </source>
</evidence>
<evidence type="ECO:0000256" key="10">
    <source>
        <dbReference type="SAM" id="Phobius"/>
    </source>
</evidence>
<evidence type="ECO:0000313" key="12">
    <source>
        <dbReference type="EMBL" id="SEG07380.1"/>
    </source>
</evidence>
<evidence type="ECO:0000256" key="1">
    <source>
        <dbReference type="ARBA" id="ARBA00004383"/>
    </source>
</evidence>
<dbReference type="PRINTS" id="PR01374">
    <property type="entry name" value="TONBPROTEIN"/>
</dbReference>
<sequence length="222" mass="25278">MELKKNPGSDLRRWYAPIFNFGLILSVSAVLLAFEWKAFEDKPLLEFTSDNTHWEDDLIPLTIQTPPQTPPPMVAPEIKIMEDDIKIDDVITIDINLPDSEVIPEIKLDGPPIIDEPEVIMDFTEVQAQFIGGMDAWYAYLRNNLTYPKQPQRMGIEGTVFLRFVINTDGSIQDVEVVRSVDPLLDEAAVTVIQNSPKWKAALHHARPVRSRMTIPIKFKLN</sequence>
<evidence type="ECO:0000256" key="7">
    <source>
        <dbReference type="ARBA" id="ARBA00022927"/>
    </source>
</evidence>